<accession>A0A7Y9I449</accession>
<evidence type="ECO:0000313" key="4">
    <source>
        <dbReference type="Proteomes" id="UP000569914"/>
    </source>
</evidence>
<dbReference type="PANTHER" id="PTHR47505:SF1">
    <property type="entry name" value="DNA UTILIZATION PROTEIN YHGH"/>
    <property type="match status" value="1"/>
</dbReference>
<dbReference type="InterPro" id="IPR000836">
    <property type="entry name" value="PRTase_dom"/>
</dbReference>
<dbReference type="AlphaFoldDB" id="A0A7Y9I449"/>
<evidence type="ECO:0000313" key="3">
    <source>
        <dbReference type="EMBL" id="NYE69773.1"/>
    </source>
</evidence>
<dbReference type="Proteomes" id="UP000569914">
    <property type="component" value="Unassembled WGS sequence"/>
</dbReference>
<dbReference type="InterPro" id="IPR051910">
    <property type="entry name" value="ComF/GntX_DNA_util-trans"/>
</dbReference>
<gene>
    <name evidence="3" type="ORF">BKA15_001102</name>
</gene>
<dbReference type="CDD" id="cd06223">
    <property type="entry name" value="PRTases_typeI"/>
    <property type="match status" value="1"/>
</dbReference>
<evidence type="ECO:0000259" key="2">
    <source>
        <dbReference type="Pfam" id="PF00156"/>
    </source>
</evidence>
<dbReference type="GO" id="GO:0016757">
    <property type="term" value="F:glycosyltransferase activity"/>
    <property type="evidence" value="ECO:0007669"/>
    <property type="project" value="UniProtKB-KW"/>
</dbReference>
<feature type="domain" description="Phosphoribosyltransferase" evidence="2">
    <location>
        <begin position="173"/>
        <end position="226"/>
    </location>
</feature>
<keyword evidence="4" id="KW-1185">Reference proteome</keyword>
<keyword evidence="3" id="KW-0328">Glycosyltransferase</keyword>
<evidence type="ECO:0000256" key="1">
    <source>
        <dbReference type="ARBA" id="ARBA00008007"/>
    </source>
</evidence>
<proteinExistence type="inferred from homology"/>
<dbReference type="PANTHER" id="PTHR47505">
    <property type="entry name" value="DNA UTILIZATION PROTEIN YHGH"/>
    <property type="match status" value="1"/>
</dbReference>
<organism evidence="3 4">
    <name type="scientific">Microlunatus parietis</name>
    <dbReference type="NCBI Taxonomy" id="682979"/>
    <lineage>
        <taxon>Bacteria</taxon>
        <taxon>Bacillati</taxon>
        <taxon>Actinomycetota</taxon>
        <taxon>Actinomycetes</taxon>
        <taxon>Propionibacteriales</taxon>
        <taxon>Propionibacteriaceae</taxon>
        <taxon>Microlunatus</taxon>
    </lineage>
</organism>
<dbReference type="SUPFAM" id="SSF53271">
    <property type="entry name" value="PRTase-like"/>
    <property type="match status" value="1"/>
</dbReference>
<keyword evidence="3" id="KW-0808">Transferase</keyword>
<comment type="caution">
    <text evidence="3">The sequence shown here is derived from an EMBL/GenBank/DDBJ whole genome shotgun (WGS) entry which is preliminary data.</text>
</comment>
<sequence length="237" mass="25353">MGMGWLAAAGDLLLGARCPACLRPWWGLCPPCRSLLRSRIPRAARPTPCPAGFPPTSTAGWYDEPLRRLIVGHKERQALGLAPVLGELLAVACWHLIRTRPTRPDGELTLVPIPSARAAVRSRGYDATTALARRAAALLRPAAPVRVRRLLRHHRSVHDQSGLDAAARQRNLADSLRVRDAGSTQRGMIIIVDDLVTTGATLTEASRALAAAGMPVLGAATIAATRRHHSAAARTTP</sequence>
<dbReference type="Pfam" id="PF00156">
    <property type="entry name" value="Pribosyltran"/>
    <property type="match status" value="1"/>
</dbReference>
<name>A0A7Y9I449_9ACTN</name>
<dbReference type="EMBL" id="JACCBU010000001">
    <property type="protein sequence ID" value="NYE69773.1"/>
    <property type="molecule type" value="Genomic_DNA"/>
</dbReference>
<dbReference type="Gene3D" id="3.40.50.2020">
    <property type="match status" value="1"/>
</dbReference>
<comment type="similarity">
    <text evidence="1">Belongs to the ComF/GntX family.</text>
</comment>
<dbReference type="InterPro" id="IPR029057">
    <property type="entry name" value="PRTase-like"/>
</dbReference>
<reference evidence="3 4" key="1">
    <citation type="submission" date="2020-07" db="EMBL/GenBank/DDBJ databases">
        <title>Sequencing the genomes of 1000 actinobacteria strains.</title>
        <authorList>
            <person name="Klenk H.-P."/>
        </authorList>
    </citation>
    <scope>NUCLEOTIDE SEQUENCE [LARGE SCALE GENOMIC DNA]</scope>
    <source>
        <strain evidence="3 4">DSM 22083</strain>
    </source>
</reference>
<protein>
    <submittedName>
        <fullName evidence="3">Putative amidophosphoribosyltransferase</fullName>
    </submittedName>
</protein>